<dbReference type="EMBL" id="PDET01000012">
    <property type="protein sequence ID" value="PRD14263.1"/>
    <property type="molecule type" value="Genomic_DNA"/>
</dbReference>
<accession>A0A2S9I8Y4</accession>
<proteinExistence type="predicted"/>
<evidence type="ECO:0000313" key="4">
    <source>
        <dbReference type="Proteomes" id="UP000239181"/>
    </source>
</evidence>
<comment type="caution">
    <text evidence="3">The sequence shown here is derived from an EMBL/GenBank/DDBJ whole genome shotgun (WGS) entry which is preliminary data.</text>
</comment>
<evidence type="ECO:0000313" key="3">
    <source>
        <dbReference type="EMBL" id="PRD14263.1"/>
    </source>
</evidence>
<feature type="domain" description="YqcC-like" evidence="2">
    <location>
        <begin position="7"/>
        <end position="103"/>
    </location>
</feature>
<name>A0A2S9I8Y4_9GAMM</name>
<comment type="similarity">
    <text evidence="1">To the N-terminal of E.carotovora exoenzyme regulation regulon ORF1. The C-terminal part is colinear with YqcB.</text>
</comment>
<dbReference type="PANTHER" id="PTHR39586:SF1">
    <property type="entry name" value="CYTOPLASMIC PROTEIN"/>
    <property type="match status" value="1"/>
</dbReference>
<dbReference type="PANTHER" id="PTHR39586">
    <property type="entry name" value="CYTOPLASMIC PROTEIN-RELATED"/>
    <property type="match status" value="1"/>
</dbReference>
<dbReference type="Proteomes" id="UP000239181">
    <property type="component" value="Unassembled WGS sequence"/>
</dbReference>
<sequence length="108" mass="12186">MSRELEVQERLQAIEQQLKSCGLWQSFAPNSEAFASVEPFCVDTMTPPQWLQWIFLPRMQALLDAGAPLPVTLAIAPYYEVALEGDIPQRAKLLHCLNAIDQLFESPN</sequence>
<dbReference type="Pfam" id="PF04287">
    <property type="entry name" value="DUF446"/>
    <property type="match status" value="1"/>
</dbReference>
<dbReference type="Gene3D" id="1.20.1440.40">
    <property type="entry name" value="YqcC-like"/>
    <property type="match status" value="1"/>
</dbReference>
<dbReference type="InterPro" id="IPR023376">
    <property type="entry name" value="YqcC-like_dom"/>
</dbReference>
<dbReference type="OrthoDB" id="8794567at2"/>
<organism evidence="3 4">
    <name type="scientific">Pantoea coffeiphila</name>
    <dbReference type="NCBI Taxonomy" id="1465635"/>
    <lineage>
        <taxon>Bacteria</taxon>
        <taxon>Pseudomonadati</taxon>
        <taxon>Pseudomonadota</taxon>
        <taxon>Gammaproteobacteria</taxon>
        <taxon>Enterobacterales</taxon>
        <taxon>Erwiniaceae</taxon>
        <taxon>Pantoea</taxon>
    </lineage>
</organism>
<dbReference type="InterPro" id="IPR036814">
    <property type="entry name" value="YqcC-like_sf"/>
</dbReference>
<gene>
    <name evidence="3" type="ORF">CQW29_16965</name>
</gene>
<protein>
    <recommendedName>
        <fullName evidence="2">YqcC-like domain-containing protein</fullName>
    </recommendedName>
</protein>
<dbReference type="RefSeq" id="WP_105593922.1">
    <property type="nucleotide sequence ID" value="NZ_PDET01000012.1"/>
</dbReference>
<evidence type="ECO:0000259" key="2">
    <source>
        <dbReference type="Pfam" id="PF04287"/>
    </source>
</evidence>
<dbReference type="GO" id="GO:0044010">
    <property type="term" value="P:single-species biofilm formation"/>
    <property type="evidence" value="ECO:0007669"/>
    <property type="project" value="TreeGrafter"/>
</dbReference>
<dbReference type="AlphaFoldDB" id="A0A2S9I8Y4"/>
<keyword evidence="4" id="KW-1185">Reference proteome</keyword>
<dbReference type="InterPro" id="IPR007384">
    <property type="entry name" value="UCP006257"/>
</dbReference>
<dbReference type="PIRSF" id="PIRSF006257">
    <property type="entry name" value="UCP006257"/>
    <property type="match status" value="1"/>
</dbReference>
<dbReference type="SUPFAM" id="SSF158452">
    <property type="entry name" value="YqcC-like"/>
    <property type="match status" value="1"/>
</dbReference>
<evidence type="ECO:0000256" key="1">
    <source>
        <dbReference type="ARBA" id="ARBA00060999"/>
    </source>
</evidence>
<dbReference type="FunFam" id="1.20.1440.40:FF:000001">
    <property type="entry name" value="DUF446 domain protein"/>
    <property type="match status" value="1"/>
</dbReference>
<reference evidence="3 4" key="1">
    <citation type="submission" date="2017-10" db="EMBL/GenBank/DDBJ databases">
        <title>Draft genome of two endophytic bacteria isolated from 'guarana' Paullinia cupana (Mart.) Ducke.</title>
        <authorList>
            <person name="Siqueira K.A."/>
            <person name="Liotti R.G."/>
            <person name="Mendes T.A."/>
            <person name="Soares M.A."/>
        </authorList>
    </citation>
    <scope>NUCLEOTIDE SEQUENCE [LARGE SCALE GENOMIC DNA]</scope>
    <source>
        <strain evidence="3 4">342</strain>
    </source>
</reference>